<keyword evidence="3" id="KW-0902">Two-component regulatory system</keyword>
<protein>
    <submittedName>
        <fullName evidence="6">Signal transduction histidine kinase</fullName>
    </submittedName>
</protein>
<evidence type="ECO:0000256" key="3">
    <source>
        <dbReference type="ARBA" id="ARBA00023012"/>
    </source>
</evidence>
<keyword evidence="4" id="KW-0472">Membrane</keyword>
<keyword evidence="2 6" id="KW-0418">Kinase</keyword>
<dbReference type="PANTHER" id="PTHR24421">
    <property type="entry name" value="NITRATE/NITRITE SENSOR PROTEIN NARX-RELATED"/>
    <property type="match status" value="1"/>
</dbReference>
<sequence>MAAVTNRRLGVAASVAALNMLAFAVLVAEQAIEWSAEGSATSLIWWVGGTTLALGLVLVLAVLLLAALVRSWWLRLCAGVGLAVVQALVRTLLLLPAIAADGGPPGAVVWATGMTGYSVALGAGLLVGALLVREDRERARREAEEDRARQAIAELEGEELRVRRMVADRLHGGVQHRLVVIASGLDRAAAELEGSGSGRWAPALREWAADLDELREEQVRSLSHSLFPSGADLGTYEAIRALLDRLPTSVATTVVLGPRMRDLVHEHRSPLPLVDRLVVVYAVEEAVTNALKHGGAEAVTVTIEIAQDTEALWMLDVTVDDDGSGLPAGPTVLSGLARHRSRAEARGGSLELTRLPAGGARLHLVLPFVPETGQPVVAASSPGTG</sequence>
<proteinExistence type="predicted"/>
<dbReference type="Pfam" id="PF02518">
    <property type="entry name" value="HATPase_c"/>
    <property type="match status" value="1"/>
</dbReference>
<comment type="caution">
    <text evidence="6">The sequence shown here is derived from an EMBL/GenBank/DDBJ whole genome shotgun (WGS) entry which is preliminary data.</text>
</comment>
<evidence type="ECO:0000256" key="1">
    <source>
        <dbReference type="ARBA" id="ARBA00022679"/>
    </source>
</evidence>
<dbReference type="InterPro" id="IPR036890">
    <property type="entry name" value="HATPase_C_sf"/>
</dbReference>
<evidence type="ECO:0000259" key="5">
    <source>
        <dbReference type="Pfam" id="PF02518"/>
    </source>
</evidence>
<evidence type="ECO:0000313" key="6">
    <source>
        <dbReference type="EMBL" id="MBP2409644.1"/>
    </source>
</evidence>
<dbReference type="Gene3D" id="3.30.565.10">
    <property type="entry name" value="Histidine kinase-like ATPase, C-terminal domain"/>
    <property type="match status" value="1"/>
</dbReference>
<feature type="transmembrane region" description="Helical" evidence="4">
    <location>
        <begin position="43"/>
        <end position="69"/>
    </location>
</feature>
<evidence type="ECO:0000256" key="2">
    <source>
        <dbReference type="ARBA" id="ARBA00022777"/>
    </source>
</evidence>
<evidence type="ECO:0000313" key="7">
    <source>
        <dbReference type="Proteomes" id="UP000698222"/>
    </source>
</evidence>
<dbReference type="InterPro" id="IPR050482">
    <property type="entry name" value="Sensor_HK_TwoCompSys"/>
</dbReference>
<gene>
    <name evidence="6" type="ORF">JOF44_002547</name>
</gene>
<dbReference type="EMBL" id="JAGIOC010000001">
    <property type="protein sequence ID" value="MBP2409644.1"/>
    <property type="molecule type" value="Genomic_DNA"/>
</dbReference>
<keyword evidence="4" id="KW-1133">Transmembrane helix</keyword>
<feature type="transmembrane region" description="Helical" evidence="4">
    <location>
        <begin position="76"/>
        <end position="95"/>
    </location>
</feature>
<keyword evidence="1" id="KW-0808">Transferase</keyword>
<name>A0ABS4YLH0_9MICO</name>
<feature type="transmembrane region" description="Helical" evidence="4">
    <location>
        <begin position="107"/>
        <end position="132"/>
    </location>
</feature>
<dbReference type="GO" id="GO:0016301">
    <property type="term" value="F:kinase activity"/>
    <property type="evidence" value="ECO:0007669"/>
    <property type="project" value="UniProtKB-KW"/>
</dbReference>
<keyword evidence="7" id="KW-1185">Reference proteome</keyword>
<reference evidence="6 7" key="1">
    <citation type="submission" date="2021-03" db="EMBL/GenBank/DDBJ databases">
        <title>Sequencing the genomes of 1000 actinobacteria strains.</title>
        <authorList>
            <person name="Klenk H.-P."/>
        </authorList>
    </citation>
    <scope>NUCLEOTIDE SEQUENCE [LARGE SCALE GENOMIC DNA]</scope>
    <source>
        <strain evidence="6 7">DSM 14564</strain>
    </source>
</reference>
<dbReference type="InterPro" id="IPR003594">
    <property type="entry name" value="HATPase_dom"/>
</dbReference>
<evidence type="ECO:0000256" key="4">
    <source>
        <dbReference type="SAM" id="Phobius"/>
    </source>
</evidence>
<organism evidence="6 7">
    <name type="scientific">Brachybacterium fresconis</name>
    <dbReference type="NCBI Taxonomy" id="173363"/>
    <lineage>
        <taxon>Bacteria</taxon>
        <taxon>Bacillati</taxon>
        <taxon>Actinomycetota</taxon>
        <taxon>Actinomycetes</taxon>
        <taxon>Micrococcales</taxon>
        <taxon>Dermabacteraceae</taxon>
        <taxon>Brachybacterium</taxon>
    </lineage>
</organism>
<dbReference type="Proteomes" id="UP000698222">
    <property type="component" value="Unassembled WGS sequence"/>
</dbReference>
<keyword evidence="4" id="KW-0812">Transmembrane</keyword>
<dbReference type="SUPFAM" id="SSF55874">
    <property type="entry name" value="ATPase domain of HSP90 chaperone/DNA topoisomerase II/histidine kinase"/>
    <property type="match status" value="1"/>
</dbReference>
<feature type="domain" description="Histidine kinase/HSP90-like ATPase" evidence="5">
    <location>
        <begin position="279"/>
        <end position="368"/>
    </location>
</feature>
<accession>A0ABS4YLH0</accession>
<dbReference type="RefSeq" id="WP_209891966.1">
    <property type="nucleotide sequence ID" value="NZ_BAAAJV010000006.1"/>
</dbReference>